<gene>
    <name evidence="1" type="ORF">NIDE2774</name>
</gene>
<dbReference type="HOGENOM" id="CLU_2768177_0_0_0"/>
<proteinExistence type="predicted"/>
<name>D8PGU2_9BACT</name>
<organism evidence="1 2">
    <name type="scientific">Nitrospira defluvii</name>
    <dbReference type="NCBI Taxonomy" id="330214"/>
    <lineage>
        <taxon>Bacteria</taxon>
        <taxon>Pseudomonadati</taxon>
        <taxon>Nitrospirota</taxon>
        <taxon>Nitrospiria</taxon>
        <taxon>Nitrospirales</taxon>
        <taxon>Nitrospiraceae</taxon>
        <taxon>Nitrospira</taxon>
    </lineage>
</organism>
<dbReference type="KEGG" id="nde:NIDE2774"/>
<evidence type="ECO:0000313" key="2">
    <source>
        <dbReference type="Proteomes" id="UP000001660"/>
    </source>
</evidence>
<protein>
    <submittedName>
        <fullName evidence="1">Uncharacterized protein</fullName>
    </submittedName>
</protein>
<dbReference type="Proteomes" id="UP000001660">
    <property type="component" value="Chromosome"/>
</dbReference>
<dbReference type="AlphaFoldDB" id="D8PGU2"/>
<keyword evidence="2" id="KW-1185">Reference proteome</keyword>
<evidence type="ECO:0000313" key="1">
    <source>
        <dbReference type="EMBL" id="CBK42479.1"/>
    </source>
</evidence>
<reference evidence="1 2" key="1">
    <citation type="journal article" date="2010" name="Proc. Natl. Acad. Sci. U.S.A.">
        <title>A Nitrospira metagenome illuminates the physiology and evolution of globally important nitrite-oxidizing bacteria.</title>
        <authorList>
            <person name="Lucker S."/>
            <person name="Wagner M."/>
            <person name="Maixner F."/>
            <person name="Pelletier E."/>
            <person name="Koch H."/>
            <person name="Vacherie B."/>
            <person name="Rattei T."/>
            <person name="Sinninghe Damste J."/>
            <person name="Spieck E."/>
            <person name="Le Paslier D."/>
            <person name="Daims H."/>
        </authorList>
    </citation>
    <scope>NUCLEOTIDE SEQUENCE [LARGE SCALE GENOMIC DNA]</scope>
</reference>
<accession>D8PGU2</accession>
<dbReference type="EMBL" id="FP929003">
    <property type="protein sequence ID" value="CBK42479.1"/>
    <property type="molecule type" value="Genomic_DNA"/>
</dbReference>
<sequence length="69" mass="7780">MLKTFPNFVLSRRAPSDLAQGYALVAELPVASLDDRFEPPRSRSRPAERRWPATTIMSSQYSVLSEPKS</sequence>